<reference evidence="2 3" key="1">
    <citation type="journal article" date="2016" name="Nat. Commun.">
        <title>Thousands of microbial genomes shed light on interconnected biogeochemical processes in an aquifer system.</title>
        <authorList>
            <person name="Anantharaman K."/>
            <person name="Brown C.T."/>
            <person name="Hug L.A."/>
            <person name="Sharon I."/>
            <person name="Castelle C.J."/>
            <person name="Probst A.J."/>
            <person name="Thomas B.C."/>
            <person name="Singh A."/>
            <person name="Wilkins M.J."/>
            <person name="Karaoz U."/>
            <person name="Brodie E.L."/>
            <person name="Williams K.H."/>
            <person name="Hubbard S.S."/>
            <person name="Banfield J.F."/>
        </authorList>
    </citation>
    <scope>NUCLEOTIDE SEQUENCE [LARGE SCALE GENOMIC DNA]</scope>
</reference>
<dbReference type="Proteomes" id="UP000177941">
    <property type="component" value="Unassembled WGS sequence"/>
</dbReference>
<accession>A0A1G1XAK0</accession>
<dbReference type="InterPro" id="IPR013879">
    <property type="entry name" value="DUF1761"/>
</dbReference>
<feature type="transmembrane region" description="Helical" evidence="1">
    <location>
        <begin position="6"/>
        <end position="26"/>
    </location>
</feature>
<name>A0A1G1XAK0_9BACT</name>
<sequence>MMFESVSIVAIIGSGISSMILGSAWYGPLFGKTWTTLEGWTEADIEQGKKQNMAKTYGIQFVGSLVFAAVLGMFARTIGALTLTDGLVVGFWAWLGFALPLLLGSVLWNGKPWKLYALHAGYNLVQFALIGAIVTLWG</sequence>
<feature type="transmembrane region" description="Helical" evidence="1">
    <location>
        <begin position="115"/>
        <end position="137"/>
    </location>
</feature>
<evidence type="ECO:0008006" key="4">
    <source>
        <dbReference type="Google" id="ProtNLM"/>
    </source>
</evidence>
<dbReference type="AlphaFoldDB" id="A0A1G1XAK0"/>
<organism evidence="2 3">
    <name type="scientific">Candidatus Andersenbacteria bacterium RIFCSPHIGHO2_12_FULL_45_11b</name>
    <dbReference type="NCBI Taxonomy" id="1797282"/>
    <lineage>
        <taxon>Bacteria</taxon>
        <taxon>Candidatus Anderseniibacteriota</taxon>
    </lineage>
</organism>
<evidence type="ECO:0000313" key="2">
    <source>
        <dbReference type="EMBL" id="OGY37098.1"/>
    </source>
</evidence>
<keyword evidence="1" id="KW-0472">Membrane</keyword>
<evidence type="ECO:0000256" key="1">
    <source>
        <dbReference type="SAM" id="Phobius"/>
    </source>
</evidence>
<gene>
    <name evidence="2" type="ORF">A3E36_04395</name>
</gene>
<dbReference type="EMBL" id="MHHS01000018">
    <property type="protein sequence ID" value="OGY37098.1"/>
    <property type="molecule type" value="Genomic_DNA"/>
</dbReference>
<feature type="transmembrane region" description="Helical" evidence="1">
    <location>
        <begin position="57"/>
        <end position="75"/>
    </location>
</feature>
<keyword evidence="1" id="KW-0812">Transmembrane</keyword>
<protein>
    <recommendedName>
        <fullName evidence="4">DUF1761 domain-containing protein</fullName>
    </recommendedName>
</protein>
<evidence type="ECO:0000313" key="3">
    <source>
        <dbReference type="Proteomes" id="UP000177941"/>
    </source>
</evidence>
<feature type="transmembrane region" description="Helical" evidence="1">
    <location>
        <begin position="87"/>
        <end position="108"/>
    </location>
</feature>
<dbReference type="Pfam" id="PF08570">
    <property type="entry name" value="DUF1761"/>
    <property type="match status" value="1"/>
</dbReference>
<proteinExistence type="predicted"/>
<keyword evidence="1" id="KW-1133">Transmembrane helix</keyword>
<comment type="caution">
    <text evidence="2">The sequence shown here is derived from an EMBL/GenBank/DDBJ whole genome shotgun (WGS) entry which is preliminary data.</text>
</comment>